<comment type="caution">
    <text evidence="9">The sequence shown here is derived from an EMBL/GenBank/DDBJ whole genome shotgun (WGS) entry which is preliminary data.</text>
</comment>
<evidence type="ECO:0000256" key="7">
    <source>
        <dbReference type="SAM" id="SignalP"/>
    </source>
</evidence>
<evidence type="ECO:0000313" key="10">
    <source>
        <dbReference type="Proteomes" id="UP000191500"/>
    </source>
</evidence>
<dbReference type="STRING" id="36646.A0A1V6UHH7"/>
<dbReference type="InterPro" id="IPR022105">
    <property type="entry name" value="DUF3645"/>
</dbReference>
<evidence type="ECO:0000256" key="3">
    <source>
        <dbReference type="ARBA" id="ARBA00022670"/>
    </source>
</evidence>
<feature type="domain" description="DUF3645" evidence="8">
    <location>
        <begin position="31"/>
        <end position="65"/>
    </location>
</feature>
<dbReference type="Pfam" id="PF12359">
    <property type="entry name" value="DUF3645"/>
    <property type="match status" value="1"/>
</dbReference>
<proteinExistence type="predicted"/>
<keyword evidence="5" id="KW-0378">Hydrolase</keyword>
<feature type="signal peptide" evidence="7">
    <location>
        <begin position="1"/>
        <end position="21"/>
    </location>
</feature>
<dbReference type="GO" id="GO:0004843">
    <property type="term" value="F:cysteine-type deubiquitinase activity"/>
    <property type="evidence" value="ECO:0007669"/>
    <property type="project" value="UniProtKB-EC"/>
</dbReference>
<keyword evidence="6" id="KW-0788">Thiol protease</keyword>
<keyword evidence="10" id="KW-1185">Reference proteome</keyword>
<dbReference type="GO" id="GO:0006508">
    <property type="term" value="P:proteolysis"/>
    <property type="evidence" value="ECO:0007669"/>
    <property type="project" value="UniProtKB-KW"/>
</dbReference>
<dbReference type="InterPro" id="IPR051346">
    <property type="entry name" value="OTU_Deubiquitinase"/>
</dbReference>
<dbReference type="EMBL" id="MDDG01000009">
    <property type="protein sequence ID" value="OQE37915.1"/>
    <property type="molecule type" value="Genomic_DNA"/>
</dbReference>
<dbReference type="EC" id="3.4.19.12" evidence="2"/>
<dbReference type="Proteomes" id="UP000191500">
    <property type="component" value="Unassembled WGS sequence"/>
</dbReference>
<evidence type="ECO:0000256" key="4">
    <source>
        <dbReference type="ARBA" id="ARBA00022786"/>
    </source>
</evidence>
<gene>
    <name evidence="9" type="ORF">PENCOP_c009G03144</name>
</gene>
<evidence type="ECO:0000256" key="5">
    <source>
        <dbReference type="ARBA" id="ARBA00022801"/>
    </source>
</evidence>
<evidence type="ECO:0000313" key="9">
    <source>
        <dbReference type="EMBL" id="OQE37915.1"/>
    </source>
</evidence>
<feature type="chain" id="PRO_5013206792" description="ubiquitinyl hydrolase 1" evidence="7">
    <location>
        <begin position="22"/>
        <end position="135"/>
    </location>
</feature>
<dbReference type="PANTHER" id="PTHR13367:SF34">
    <property type="match status" value="1"/>
</dbReference>
<protein>
    <recommendedName>
        <fullName evidence="2">ubiquitinyl hydrolase 1</fullName>
        <ecNumber evidence="2">3.4.19.12</ecNumber>
    </recommendedName>
</protein>
<sequence>MSPLLLLRGLLAAGVLRFSFAKRWRVNHGPHRSRSPATKLCVTYRAKDNPSPKSEFSNPDIIIVLMSLHYYYAGLEDDDLVVAFKHLFDSDNAAAAYQLWVQTATALSHYSHQLSSINFEDRRDFRECFARSSLL</sequence>
<organism evidence="9 10">
    <name type="scientific">Penicillium coprophilum</name>
    <dbReference type="NCBI Taxonomy" id="36646"/>
    <lineage>
        <taxon>Eukaryota</taxon>
        <taxon>Fungi</taxon>
        <taxon>Dikarya</taxon>
        <taxon>Ascomycota</taxon>
        <taxon>Pezizomycotina</taxon>
        <taxon>Eurotiomycetes</taxon>
        <taxon>Eurotiomycetidae</taxon>
        <taxon>Eurotiales</taxon>
        <taxon>Aspergillaceae</taxon>
        <taxon>Penicillium</taxon>
    </lineage>
</organism>
<keyword evidence="4" id="KW-0833">Ubl conjugation pathway</keyword>
<dbReference type="AlphaFoldDB" id="A0A1V6UHH7"/>
<evidence type="ECO:0000256" key="2">
    <source>
        <dbReference type="ARBA" id="ARBA00012759"/>
    </source>
</evidence>
<evidence type="ECO:0000256" key="1">
    <source>
        <dbReference type="ARBA" id="ARBA00000707"/>
    </source>
</evidence>
<accession>A0A1V6UHH7</accession>
<dbReference type="PANTHER" id="PTHR13367">
    <property type="entry name" value="UBIQUITIN THIOESTERASE"/>
    <property type="match status" value="1"/>
</dbReference>
<name>A0A1V6UHH7_9EURO</name>
<reference evidence="10" key="1">
    <citation type="journal article" date="2017" name="Nat. Microbiol.">
        <title>Global analysis of biosynthetic gene clusters reveals vast potential of secondary metabolite production in Penicillium species.</title>
        <authorList>
            <person name="Nielsen J.C."/>
            <person name="Grijseels S."/>
            <person name="Prigent S."/>
            <person name="Ji B."/>
            <person name="Dainat J."/>
            <person name="Nielsen K.F."/>
            <person name="Frisvad J.C."/>
            <person name="Workman M."/>
            <person name="Nielsen J."/>
        </authorList>
    </citation>
    <scope>NUCLEOTIDE SEQUENCE [LARGE SCALE GENOMIC DNA]</scope>
    <source>
        <strain evidence="10">IBT 31321</strain>
    </source>
</reference>
<comment type="catalytic activity">
    <reaction evidence="1">
        <text>Thiol-dependent hydrolysis of ester, thioester, amide, peptide and isopeptide bonds formed by the C-terminal Gly of ubiquitin (a 76-residue protein attached to proteins as an intracellular targeting signal).</text>
        <dbReference type="EC" id="3.4.19.12"/>
    </reaction>
</comment>
<evidence type="ECO:0000259" key="8">
    <source>
        <dbReference type="Pfam" id="PF12359"/>
    </source>
</evidence>
<evidence type="ECO:0000256" key="6">
    <source>
        <dbReference type="ARBA" id="ARBA00022807"/>
    </source>
</evidence>
<keyword evidence="7" id="KW-0732">Signal</keyword>
<keyword evidence="3" id="KW-0645">Protease</keyword>